<feature type="region of interest" description="Disordered" evidence="1">
    <location>
        <begin position="1"/>
        <end position="68"/>
    </location>
</feature>
<comment type="caution">
    <text evidence="2">The sequence shown here is derived from an EMBL/GenBank/DDBJ whole genome shotgun (WGS) entry which is preliminary data.</text>
</comment>
<evidence type="ECO:0000313" key="2">
    <source>
        <dbReference type="EMBL" id="GBP24664.1"/>
    </source>
</evidence>
<gene>
    <name evidence="2" type="ORF">EVAR_15870_1</name>
</gene>
<protein>
    <submittedName>
        <fullName evidence="2">Uncharacterized protein</fullName>
    </submittedName>
</protein>
<keyword evidence="3" id="KW-1185">Reference proteome</keyword>
<evidence type="ECO:0000256" key="1">
    <source>
        <dbReference type="SAM" id="MobiDB-lite"/>
    </source>
</evidence>
<evidence type="ECO:0000313" key="3">
    <source>
        <dbReference type="Proteomes" id="UP000299102"/>
    </source>
</evidence>
<organism evidence="2 3">
    <name type="scientific">Eumeta variegata</name>
    <name type="common">Bagworm moth</name>
    <name type="synonym">Eumeta japonica</name>
    <dbReference type="NCBI Taxonomy" id="151549"/>
    <lineage>
        <taxon>Eukaryota</taxon>
        <taxon>Metazoa</taxon>
        <taxon>Ecdysozoa</taxon>
        <taxon>Arthropoda</taxon>
        <taxon>Hexapoda</taxon>
        <taxon>Insecta</taxon>
        <taxon>Pterygota</taxon>
        <taxon>Neoptera</taxon>
        <taxon>Endopterygota</taxon>
        <taxon>Lepidoptera</taxon>
        <taxon>Glossata</taxon>
        <taxon>Ditrysia</taxon>
        <taxon>Tineoidea</taxon>
        <taxon>Psychidae</taxon>
        <taxon>Oiketicinae</taxon>
        <taxon>Eumeta</taxon>
    </lineage>
</organism>
<reference evidence="2 3" key="1">
    <citation type="journal article" date="2019" name="Commun. Biol.">
        <title>The bagworm genome reveals a unique fibroin gene that provides high tensile strength.</title>
        <authorList>
            <person name="Kono N."/>
            <person name="Nakamura H."/>
            <person name="Ohtoshi R."/>
            <person name="Tomita M."/>
            <person name="Numata K."/>
            <person name="Arakawa K."/>
        </authorList>
    </citation>
    <scope>NUCLEOTIDE SEQUENCE [LARGE SCALE GENOMIC DNA]</scope>
</reference>
<dbReference type="Proteomes" id="UP000299102">
    <property type="component" value="Unassembled WGS sequence"/>
</dbReference>
<dbReference type="AlphaFoldDB" id="A0A4C1UFH6"/>
<dbReference type="EMBL" id="BGZK01000164">
    <property type="protein sequence ID" value="GBP24664.1"/>
    <property type="molecule type" value="Genomic_DNA"/>
</dbReference>
<sequence>MQGSAGRGGVHVTPELDRATDRHFVRSDCANGTPHAPPGRASKQKTCTKSFKGARSPGPRPRVLPEPLHEDQKAVSVINSRRINFIECGALRALIKSERGVSRPPPA</sequence>
<name>A0A4C1UFH6_EUMVA</name>
<feature type="compositionally biased region" description="Basic and acidic residues" evidence="1">
    <location>
        <begin position="14"/>
        <end position="26"/>
    </location>
</feature>
<proteinExistence type="predicted"/>
<accession>A0A4C1UFH6</accession>